<organism evidence="2">
    <name type="scientific">Lepeophtheirus salmonis</name>
    <name type="common">Salmon louse</name>
    <name type="synonym">Caligus salmonis</name>
    <dbReference type="NCBI Taxonomy" id="72036"/>
    <lineage>
        <taxon>Eukaryota</taxon>
        <taxon>Metazoa</taxon>
        <taxon>Ecdysozoa</taxon>
        <taxon>Arthropoda</taxon>
        <taxon>Crustacea</taxon>
        <taxon>Multicrustacea</taxon>
        <taxon>Hexanauplia</taxon>
        <taxon>Copepoda</taxon>
        <taxon>Siphonostomatoida</taxon>
        <taxon>Caligidae</taxon>
        <taxon>Lepeophtheirus</taxon>
    </lineage>
</organism>
<dbReference type="EMBL" id="HACA01024688">
    <property type="protein sequence ID" value="CDW42049.1"/>
    <property type="molecule type" value="Transcribed_RNA"/>
</dbReference>
<evidence type="ECO:0000313" key="2">
    <source>
        <dbReference type="EMBL" id="CDW42049.1"/>
    </source>
</evidence>
<proteinExistence type="predicted"/>
<sequence>MPRAHSFLPLFYIIKYLNINGISLVAEALSGWTRIYFSNIFFIVYIHASIDGLIINSCFKTSYNTNTTYYYYMMNVFE</sequence>
<accession>A0A0K2UUY3</accession>
<keyword evidence="1" id="KW-0812">Transmembrane</keyword>
<reference evidence="2" key="1">
    <citation type="submission" date="2014-05" db="EMBL/GenBank/DDBJ databases">
        <authorList>
            <person name="Chronopoulou M."/>
        </authorList>
    </citation>
    <scope>NUCLEOTIDE SEQUENCE</scope>
    <source>
        <tissue evidence="2">Whole organism</tissue>
    </source>
</reference>
<name>A0A0K2UUY3_LEPSM</name>
<keyword evidence="1" id="KW-1133">Transmembrane helix</keyword>
<keyword evidence="1" id="KW-0472">Membrane</keyword>
<evidence type="ECO:0000256" key="1">
    <source>
        <dbReference type="SAM" id="Phobius"/>
    </source>
</evidence>
<protein>
    <submittedName>
        <fullName evidence="2">Uncharacterized protein</fullName>
    </submittedName>
</protein>
<dbReference type="AlphaFoldDB" id="A0A0K2UUY3"/>
<feature type="transmembrane region" description="Helical" evidence="1">
    <location>
        <begin position="7"/>
        <end position="29"/>
    </location>
</feature>
<feature type="transmembrane region" description="Helical" evidence="1">
    <location>
        <begin position="35"/>
        <end position="55"/>
    </location>
</feature>